<dbReference type="PANTHER" id="PTHR13617:SF14">
    <property type="entry name" value="PROTEIN ABHD18"/>
    <property type="match status" value="1"/>
</dbReference>
<gene>
    <name evidence="1" type="ORF">BN381_250037</name>
</gene>
<dbReference type="SUPFAM" id="SSF53474">
    <property type="entry name" value="alpha/beta-Hydrolases"/>
    <property type="match status" value="1"/>
</dbReference>
<name>R4YY97_9ACTN</name>
<dbReference type="HOGENOM" id="CLU_057308_0_0_11"/>
<keyword evidence="2" id="KW-1185">Reference proteome</keyword>
<accession>R4YY97</accession>
<dbReference type="Gene3D" id="3.40.50.1820">
    <property type="entry name" value="alpha/beta hydrolase"/>
    <property type="match status" value="1"/>
</dbReference>
<dbReference type="STRING" id="1229780.BN381_250037"/>
<reference evidence="1 2" key="1">
    <citation type="journal article" date="2013" name="ISME J.">
        <title>Metabolic model for the filamentous 'Candidatus Microthrix parvicella' based on genomic and metagenomic analyses.</title>
        <authorList>
            <person name="Jon McIlroy S."/>
            <person name="Kristiansen R."/>
            <person name="Albertsen M."/>
            <person name="Michael Karst S."/>
            <person name="Rossetti S."/>
            <person name="Lund Nielsen J."/>
            <person name="Tandoi V."/>
            <person name="James Seviour R."/>
            <person name="Nielsen P.H."/>
        </authorList>
    </citation>
    <scope>NUCLEOTIDE SEQUENCE [LARGE SCALE GENOMIC DNA]</scope>
    <source>
        <strain evidence="1 2">RN1</strain>
    </source>
</reference>
<dbReference type="AlphaFoldDB" id="R4YY97"/>
<comment type="caution">
    <text evidence="1">The sequence shown here is derived from an EMBL/GenBank/DDBJ whole genome shotgun (WGS) entry which is preliminary data.</text>
</comment>
<dbReference type="eggNOG" id="COG1073">
    <property type="taxonomic scope" value="Bacteria"/>
</dbReference>
<dbReference type="RefSeq" id="WP_012226275.1">
    <property type="nucleotide sequence ID" value="NZ_HG422565.1"/>
</dbReference>
<dbReference type="InterPro" id="IPR029058">
    <property type="entry name" value="AB_hydrolase_fold"/>
</dbReference>
<evidence type="ECO:0000313" key="2">
    <source>
        <dbReference type="Proteomes" id="UP000018291"/>
    </source>
</evidence>
<dbReference type="PANTHER" id="PTHR13617">
    <property type="entry name" value="PROTEIN ABHD18"/>
    <property type="match status" value="1"/>
</dbReference>
<dbReference type="Proteomes" id="UP000018291">
    <property type="component" value="Unassembled WGS sequence"/>
</dbReference>
<dbReference type="EMBL" id="CANL01000018">
    <property type="protein sequence ID" value="CCM63544.1"/>
    <property type="molecule type" value="Genomic_DNA"/>
</dbReference>
<dbReference type="OrthoDB" id="4739610at2"/>
<evidence type="ECO:0000313" key="1">
    <source>
        <dbReference type="EMBL" id="CCM63544.1"/>
    </source>
</evidence>
<proteinExistence type="predicted"/>
<protein>
    <submittedName>
        <fullName evidence="1">Uncharacterized protein</fullName>
    </submittedName>
</protein>
<sequence length="433" mass="47832">MTMALRPNRTSPDPDAQLEDVTAVSEEEEAGSITLVNRVEKGLARMPLARLTTVGPRTARWAIQAVLTEAGHIPGAPKIRMTAALAGQVAMDEAVVALMQGPSRFPRRADYHRVSAELEEAAALFEQRGWLHDPRSYHDDPRPLADVVSTWGWALGQRYRRISWDSDFHARPEEPGAERWEAFQQNHTASAWVLEHDDGPRPWVVCVHGFGTGAAVADMITFRAQHLHHDLGWNVAAIVLPVHGSRRPSRLGGEQFLGFDMMNGVHALAQSAWDMRRLLSWVRAQDPTSVVLHGVSLGGYVASLTTCLDGDLDAAIAGIPVSDFPGLFSHQAPQHVRERSVEHGILEGNAERVYRAVSPLAMPTLVPFEKRFIFAGLGDRMAVPSQTQALWHHWEEPTISWFPGNHVGYLWSKKVAGFVDGILEDVTPSPVDD</sequence>
<organism evidence="1 2">
    <name type="scientific">Candidatus Neomicrothrix parvicella RN1</name>
    <dbReference type="NCBI Taxonomy" id="1229780"/>
    <lineage>
        <taxon>Bacteria</taxon>
        <taxon>Bacillati</taxon>
        <taxon>Actinomycetota</taxon>
        <taxon>Acidimicrobiia</taxon>
        <taxon>Acidimicrobiales</taxon>
        <taxon>Microthrixaceae</taxon>
        <taxon>Candidatus Neomicrothrix</taxon>
    </lineage>
</organism>